<organism evidence="2 3">
    <name type="scientific">Phocoenobacter skyensis</name>
    <dbReference type="NCBI Taxonomy" id="97481"/>
    <lineage>
        <taxon>Bacteria</taxon>
        <taxon>Pseudomonadati</taxon>
        <taxon>Pseudomonadota</taxon>
        <taxon>Gammaproteobacteria</taxon>
        <taxon>Pasteurellales</taxon>
        <taxon>Pasteurellaceae</taxon>
        <taxon>Phocoenobacter</taxon>
    </lineage>
</organism>
<evidence type="ECO:0000313" key="3">
    <source>
        <dbReference type="Proteomes" id="UP000198883"/>
    </source>
</evidence>
<name>A0A1H7W4X2_9PAST</name>
<dbReference type="OrthoDB" id="1397159at2"/>
<dbReference type="EMBL" id="FOBN01000007">
    <property type="protein sequence ID" value="SEM16576.1"/>
    <property type="molecule type" value="Genomic_DNA"/>
</dbReference>
<dbReference type="STRING" id="97481.SAMN05444853_10715"/>
<evidence type="ECO:0000313" key="1">
    <source>
        <dbReference type="EMBL" id="MDP8085063.1"/>
    </source>
</evidence>
<dbReference type="GeneID" id="83545052"/>
<protein>
    <submittedName>
        <fullName evidence="2">Uncharacterized protein</fullName>
    </submittedName>
</protein>
<dbReference type="RefSeq" id="WP_090921206.1">
    <property type="nucleotide sequence ID" value="NZ_CP016180.1"/>
</dbReference>
<dbReference type="AlphaFoldDB" id="A0A1H7W4X2"/>
<dbReference type="Proteomes" id="UP000198883">
    <property type="component" value="Unassembled WGS sequence"/>
</dbReference>
<reference evidence="2" key="1">
    <citation type="submission" date="2016-10" db="EMBL/GenBank/DDBJ databases">
        <authorList>
            <person name="de Groot N.N."/>
        </authorList>
    </citation>
    <scope>NUCLEOTIDE SEQUENCE [LARGE SCALE GENOMIC DNA]</scope>
    <source>
        <strain evidence="2">DSM 24204</strain>
    </source>
</reference>
<reference evidence="1 4" key="3">
    <citation type="journal article" date="2023" name="Front. Microbiol.">
        <title>Phylogeography and host specificity of Pasteurellaceae pathogenic to sea-farmed fish in the north-east Atlantic.</title>
        <authorList>
            <person name="Gulla S."/>
            <person name="Colquhoun D.J."/>
            <person name="Olsen A.B."/>
            <person name="Spilsberg B."/>
            <person name="Lagesen K."/>
            <person name="Aakesson C.P."/>
            <person name="Strom S."/>
            <person name="Manji F."/>
            <person name="Birkbeck T.H."/>
            <person name="Nilsen H.K."/>
        </authorList>
    </citation>
    <scope>NUCLEOTIDE SEQUENCE [LARGE SCALE GENOMIC DNA]</scope>
    <source>
        <strain evidence="1 4">VIO11850</strain>
    </source>
</reference>
<evidence type="ECO:0000313" key="2">
    <source>
        <dbReference type="EMBL" id="SEM16576.1"/>
    </source>
</evidence>
<dbReference type="EMBL" id="JASAVS010000006">
    <property type="protein sequence ID" value="MDP8085063.1"/>
    <property type="molecule type" value="Genomic_DNA"/>
</dbReference>
<keyword evidence="4" id="KW-1185">Reference proteome</keyword>
<proteinExistence type="predicted"/>
<dbReference type="Proteomes" id="UP001224812">
    <property type="component" value="Unassembled WGS sequence"/>
</dbReference>
<gene>
    <name evidence="1" type="ORF">QJT92_03865</name>
    <name evidence="2" type="ORF">SAMN05444853_10715</name>
</gene>
<evidence type="ECO:0000313" key="4">
    <source>
        <dbReference type="Proteomes" id="UP001224812"/>
    </source>
</evidence>
<sequence length="1245" mass="146929">MYALQSNLEKFGKTLQLYQDKHTNYETQDATIKKLSLKCNLVDIFTKIFEKMTFSDRSIELLDNHLEQFNTDNGGEKLTKKDLLNLGWVRIIFNQIYIPTQIAYSLNSYRQQNSTLSENLTAKQRTAIKFLLTYQSKIAHNGVISITDVETIIANTECSIKDIEELDIFTIKDDNFIYDTTDCSKSIKFIAKDILLNFYYQTCDETNPTLEQVRDFIQITNKLKFYFYLPDFVILFNNDEFFRKLKQLIDNELDLNSSNIERLKYILDNPRQNYDTSFDTKNYQNFTIDASNTINIIYDIDYFNKYYHSSCGFMKNSRRIYGYIIQSFLKLGECMRLEDFELKKYLTNPSKPYLTYKIYQNLKDSHIDKFPQIILEDNNFIPLIFSELTKFEVSEEALYNYEAIDPYRIHEKDSHLEELKTELCVTFFKICFNQDTFQVTCNDISPLANTLIYFAKESLKDSASCAKAHKHLRFEQIFSEFERFTQSIYEEQETTSIHEIIKNIADNFTNHDKANNLISIDYATILLLSKLIELDKSYDNNEKIISTLVCEHLKWLFSYTEVTVFDYETGRECVVKADIYTTACGLELVNWNTIFAIIYKNNKLDEIYSALIQNLKFDQSKTHSFDELHKVELLYKMCCLAYSKKHNETIRISDVNYHEFYIKLEQLIMEVTQEYHNEDIARFKNLFKVPHKFLQNRYYKTTRECLFDFINCLDFEKSQQVLTNLFDDSNDLGLMLEAIHALENTTIKESISERINTIDPTEYIDNHVFLIDELKQSMIYAVNSSSNYLLAKKFLERIVQHHRKRKYDEKGVKYLAKRIELLIALKSKDVEEIRKFRNDIAQISSLSFVYEAVFHIDETRDYTLAEKLLKKIDKSDVFDILARFDLFRCIALNPDKSLPDKQQAVDDWKNYIETLNDNSNEHIFINKYASYINSYITTVYGQIDNEKDNFYDYFRKVESPHRFNEYLLEVVINRLTSDKRFIEYNTYITDAEKYYDERSENMPKTLVKALNKSLSKANKDELRNTVSLIHKLKPKDVIHVVPNNDFNDLGSFVLYSILSSIKLMMEKTHAIREKQSDGSYKVENQYNDLVKVILSARLEYLNWQVTDQERTGISANDRDAGEADIIIKHKNNTFALIEAFRLKGGDKSTTQPHSNKVNSYAPNISNYYNLIYYIGDGDVDDCWRTYQDDFLETDFVEPLENPNDFQELSDEFPDFLKMRIAKTIHGNHNYFHIMVDLSDYEHSNN</sequence>
<reference evidence="3" key="2">
    <citation type="submission" date="2016-10" db="EMBL/GenBank/DDBJ databases">
        <authorList>
            <person name="Varghese N."/>
            <person name="Submissions S."/>
        </authorList>
    </citation>
    <scope>NUCLEOTIDE SEQUENCE [LARGE SCALE GENOMIC DNA]</scope>
    <source>
        <strain evidence="3">DSM 24204</strain>
    </source>
</reference>
<accession>A0A1H7W4X2</accession>